<proteinExistence type="predicted"/>
<dbReference type="Proteomes" id="UP000266723">
    <property type="component" value="Unassembled WGS sequence"/>
</dbReference>
<organism evidence="2 3">
    <name type="scientific">Brassica cretica</name>
    <name type="common">Mustard</name>
    <dbReference type="NCBI Taxonomy" id="69181"/>
    <lineage>
        <taxon>Eukaryota</taxon>
        <taxon>Viridiplantae</taxon>
        <taxon>Streptophyta</taxon>
        <taxon>Embryophyta</taxon>
        <taxon>Tracheophyta</taxon>
        <taxon>Spermatophyta</taxon>
        <taxon>Magnoliopsida</taxon>
        <taxon>eudicotyledons</taxon>
        <taxon>Gunneridae</taxon>
        <taxon>Pentapetalae</taxon>
        <taxon>rosids</taxon>
        <taxon>malvids</taxon>
        <taxon>Brassicales</taxon>
        <taxon>Brassicaceae</taxon>
        <taxon>Brassiceae</taxon>
        <taxon>Brassica</taxon>
    </lineage>
</organism>
<feature type="region of interest" description="Disordered" evidence="1">
    <location>
        <begin position="83"/>
        <end position="102"/>
    </location>
</feature>
<accession>A0ABQ7CAB3</accession>
<keyword evidence="3" id="KW-1185">Reference proteome</keyword>
<gene>
    <name evidence="2" type="ORF">DY000_02006377</name>
</gene>
<comment type="caution">
    <text evidence="2">The sequence shown here is derived from an EMBL/GenBank/DDBJ whole genome shotgun (WGS) entry which is preliminary data.</text>
</comment>
<evidence type="ECO:0000313" key="2">
    <source>
        <dbReference type="EMBL" id="KAF3548178.1"/>
    </source>
</evidence>
<reference evidence="2 3" key="1">
    <citation type="journal article" date="2020" name="BMC Genomics">
        <title>Intraspecific diversification of the crop wild relative Brassica cretica Lam. using demographic model selection.</title>
        <authorList>
            <person name="Kioukis A."/>
            <person name="Michalopoulou V.A."/>
            <person name="Briers L."/>
            <person name="Pirintsos S."/>
            <person name="Studholme D.J."/>
            <person name="Pavlidis P."/>
            <person name="Sarris P.F."/>
        </authorList>
    </citation>
    <scope>NUCLEOTIDE SEQUENCE [LARGE SCALE GENOMIC DNA]</scope>
    <source>
        <strain evidence="3">cv. PFS-1207/04</strain>
    </source>
</reference>
<sequence>MGNEKTSQPREAGHKNVHLGVISSWSGIWVPVYGREGAGVEVHHRARAVTFTVSLTHEVHPIQTRNVNQPETLADLEALVKEAHEKEKRRGSDPLPRTIELSKDKDPELDVALVLLLRSPSNVLKGSNLC</sequence>
<name>A0ABQ7CAB3_BRACR</name>
<protein>
    <submittedName>
        <fullName evidence="2">Uncharacterized protein</fullName>
    </submittedName>
</protein>
<evidence type="ECO:0000256" key="1">
    <source>
        <dbReference type="SAM" id="MobiDB-lite"/>
    </source>
</evidence>
<evidence type="ECO:0000313" key="3">
    <source>
        <dbReference type="Proteomes" id="UP000266723"/>
    </source>
</evidence>
<dbReference type="EMBL" id="QGKV02000832">
    <property type="protein sequence ID" value="KAF3548178.1"/>
    <property type="molecule type" value="Genomic_DNA"/>
</dbReference>
<feature type="compositionally biased region" description="Basic and acidic residues" evidence="1">
    <location>
        <begin position="83"/>
        <end position="92"/>
    </location>
</feature>